<evidence type="ECO:0000256" key="3">
    <source>
        <dbReference type="ARBA" id="ARBA00010281"/>
    </source>
</evidence>
<keyword evidence="11" id="KW-1185">Reference proteome</keyword>
<evidence type="ECO:0000256" key="2">
    <source>
        <dbReference type="ARBA" id="ARBA00002764"/>
    </source>
</evidence>
<comment type="function">
    <text evidence="2 7">Synthesizes alpha-1,4-glucan chains using ADP-glucose.</text>
</comment>
<dbReference type="EMBL" id="JACEOG010000001">
    <property type="protein sequence ID" value="MBA4607434.1"/>
    <property type="molecule type" value="Genomic_DNA"/>
</dbReference>
<dbReference type="RefSeq" id="WP_181753478.1">
    <property type="nucleotide sequence ID" value="NZ_JACEOG010000001.1"/>
</dbReference>
<dbReference type="UniPathway" id="UPA00164"/>
<dbReference type="NCBIfam" id="NF001899">
    <property type="entry name" value="PRK00654.1-2"/>
    <property type="match status" value="1"/>
</dbReference>
<comment type="similarity">
    <text evidence="3 7">Belongs to the glycosyltransferase 1 family. Bacterial/plant glycogen synthase subfamily.</text>
</comment>
<dbReference type="Proteomes" id="UP000550354">
    <property type="component" value="Unassembled WGS sequence"/>
</dbReference>
<evidence type="ECO:0000259" key="9">
    <source>
        <dbReference type="Pfam" id="PF08323"/>
    </source>
</evidence>
<sequence length="482" mass="51867">MPPRPRRLLSVASECAPLLKTGGLADVVGALPSALAEQGWRSRVLMPAYPGILDRVGSTKTVWEDPDLFGGPAVVRAGRHAGVDLLLLDAPHLFDRPGGPYNVDGHDHPDNHVRFAALSWVGARIATGGTTDRWRPDVVHAHDWQAGLVPSYLRYAEADVPTVMTIHNIAFQGIFGPDQLDRLRLPTWDFHHEALEYHGLVSTLKAGMVHATKVTSVSPTYAEELTTPEFGFGLEGVAAARRDGGDLLGIVNGIDTTVWDPASDRAVVRYSVDDPAAKDRNRRELLAEFGLAEPAGPLAVVVTRLTHQKGVDLLLEALPGFVEAGGAVIVLGSGDPGYEYALNDLAARYSQSIGVRIGYDEPLSHRMYGGGDLVLVPSRFEPCGLTQLYGMRYGAIPVVASTGGLRDTVVDASPENLAADVATGFAFADIDAGGLAWALSRARELYADPPAWQRLRHRAMSTPVDWGPSAERYATLFAEIVR</sequence>
<dbReference type="GO" id="GO:0009011">
    <property type="term" value="F:alpha-1,4-glucan glucosyltransferase (ADP-glucose donor) activity"/>
    <property type="evidence" value="ECO:0007669"/>
    <property type="project" value="UniProtKB-UniRule"/>
</dbReference>
<dbReference type="InterPro" id="IPR001296">
    <property type="entry name" value="Glyco_trans_1"/>
</dbReference>
<keyword evidence="6 7" id="KW-0320">Glycogen biosynthesis</keyword>
<dbReference type="CDD" id="cd03791">
    <property type="entry name" value="GT5_Glycogen_synthase_DULL1-like"/>
    <property type="match status" value="1"/>
</dbReference>
<keyword evidence="4 7" id="KW-0328">Glycosyltransferase</keyword>
<dbReference type="Gene3D" id="3.40.50.2000">
    <property type="entry name" value="Glycogen Phosphorylase B"/>
    <property type="match status" value="2"/>
</dbReference>
<evidence type="ECO:0000256" key="4">
    <source>
        <dbReference type="ARBA" id="ARBA00022676"/>
    </source>
</evidence>
<protein>
    <recommendedName>
        <fullName evidence="7">Glycogen synthase</fullName>
        <ecNumber evidence="7">2.4.1.21</ecNumber>
    </recommendedName>
    <alternativeName>
        <fullName evidence="7">Starch [bacterial glycogen] synthase</fullName>
    </alternativeName>
</protein>
<dbReference type="HAMAP" id="MF_00484">
    <property type="entry name" value="Glycogen_synth"/>
    <property type="match status" value="1"/>
</dbReference>
<comment type="caution">
    <text evidence="10">The sequence shown here is derived from an EMBL/GenBank/DDBJ whole genome shotgun (WGS) entry which is preliminary data.</text>
</comment>
<feature type="binding site" evidence="7">
    <location>
        <position position="20"/>
    </location>
    <ligand>
        <name>ADP-alpha-D-glucose</name>
        <dbReference type="ChEBI" id="CHEBI:57498"/>
    </ligand>
</feature>
<dbReference type="AlphaFoldDB" id="A0A838XKK2"/>
<evidence type="ECO:0000313" key="11">
    <source>
        <dbReference type="Proteomes" id="UP000550354"/>
    </source>
</evidence>
<proteinExistence type="inferred from homology"/>
<dbReference type="GO" id="GO:0005829">
    <property type="term" value="C:cytosol"/>
    <property type="evidence" value="ECO:0007669"/>
    <property type="project" value="TreeGrafter"/>
</dbReference>
<dbReference type="Pfam" id="PF00534">
    <property type="entry name" value="Glycos_transf_1"/>
    <property type="match status" value="1"/>
</dbReference>
<evidence type="ECO:0000259" key="8">
    <source>
        <dbReference type="Pfam" id="PF00534"/>
    </source>
</evidence>
<evidence type="ECO:0000313" key="10">
    <source>
        <dbReference type="EMBL" id="MBA4607434.1"/>
    </source>
</evidence>
<organism evidence="10 11">
    <name type="scientific">Aeromicrobium phoceense</name>
    <dbReference type="NCBI Taxonomy" id="2754045"/>
    <lineage>
        <taxon>Bacteria</taxon>
        <taxon>Bacillati</taxon>
        <taxon>Actinomycetota</taxon>
        <taxon>Actinomycetes</taxon>
        <taxon>Propionibacteriales</taxon>
        <taxon>Nocardioidaceae</taxon>
        <taxon>Aeromicrobium</taxon>
    </lineage>
</organism>
<dbReference type="PANTHER" id="PTHR45825">
    <property type="entry name" value="GRANULE-BOUND STARCH SYNTHASE 1, CHLOROPLASTIC/AMYLOPLASTIC"/>
    <property type="match status" value="1"/>
</dbReference>
<dbReference type="EC" id="2.4.1.21" evidence="7"/>
<dbReference type="Pfam" id="PF08323">
    <property type="entry name" value="Glyco_transf_5"/>
    <property type="match status" value="1"/>
</dbReference>
<comment type="catalytic activity">
    <reaction evidence="1 7">
        <text>[(1-&gt;4)-alpha-D-glucosyl](n) + ADP-alpha-D-glucose = [(1-&gt;4)-alpha-D-glucosyl](n+1) + ADP + H(+)</text>
        <dbReference type="Rhea" id="RHEA:18189"/>
        <dbReference type="Rhea" id="RHEA-COMP:9584"/>
        <dbReference type="Rhea" id="RHEA-COMP:9587"/>
        <dbReference type="ChEBI" id="CHEBI:15378"/>
        <dbReference type="ChEBI" id="CHEBI:15444"/>
        <dbReference type="ChEBI" id="CHEBI:57498"/>
        <dbReference type="ChEBI" id="CHEBI:456216"/>
        <dbReference type="EC" id="2.4.1.21"/>
    </reaction>
</comment>
<reference evidence="10 11" key="1">
    <citation type="submission" date="2020-07" db="EMBL/GenBank/DDBJ databases">
        <title>Draft genome and description of Aeromicrobium phoceense strain Marseille-Q0843 isolated from healthy skin swab.</title>
        <authorList>
            <person name="Boxberger M."/>
            <person name="La Scola B."/>
        </authorList>
    </citation>
    <scope>NUCLEOTIDE SEQUENCE [LARGE SCALE GENOMIC DNA]</scope>
    <source>
        <strain evidence="10 11">Marseille-Q0843</strain>
    </source>
</reference>
<dbReference type="NCBIfam" id="TIGR02095">
    <property type="entry name" value="glgA"/>
    <property type="match status" value="1"/>
</dbReference>
<feature type="domain" description="Glycosyl transferase family 1" evidence="8">
    <location>
        <begin position="296"/>
        <end position="441"/>
    </location>
</feature>
<dbReference type="GO" id="GO:0004373">
    <property type="term" value="F:alpha-1,4-glucan glucosyltransferase (UDP-glucose donor) activity"/>
    <property type="evidence" value="ECO:0007669"/>
    <property type="project" value="InterPro"/>
</dbReference>
<evidence type="ECO:0000256" key="7">
    <source>
        <dbReference type="HAMAP-Rule" id="MF_00484"/>
    </source>
</evidence>
<dbReference type="GO" id="GO:0005978">
    <property type="term" value="P:glycogen biosynthetic process"/>
    <property type="evidence" value="ECO:0007669"/>
    <property type="project" value="UniProtKB-UniRule"/>
</dbReference>
<comment type="pathway">
    <text evidence="7">Glycan biosynthesis; glycogen biosynthesis.</text>
</comment>
<evidence type="ECO:0000256" key="1">
    <source>
        <dbReference type="ARBA" id="ARBA00001478"/>
    </source>
</evidence>
<feature type="domain" description="Starch synthase catalytic" evidence="9">
    <location>
        <begin position="8"/>
        <end position="238"/>
    </location>
</feature>
<accession>A0A838XKK2</accession>
<dbReference type="InterPro" id="IPR011835">
    <property type="entry name" value="GS/SS"/>
</dbReference>
<dbReference type="InterPro" id="IPR013534">
    <property type="entry name" value="Starch_synth_cat_dom"/>
</dbReference>
<dbReference type="SUPFAM" id="SSF53756">
    <property type="entry name" value="UDP-Glycosyltransferase/glycogen phosphorylase"/>
    <property type="match status" value="1"/>
</dbReference>
<dbReference type="PANTHER" id="PTHR45825:SF11">
    <property type="entry name" value="ALPHA AMYLASE DOMAIN-CONTAINING PROTEIN"/>
    <property type="match status" value="1"/>
</dbReference>
<evidence type="ECO:0000256" key="5">
    <source>
        <dbReference type="ARBA" id="ARBA00022679"/>
    </source>
</evidence>
<evidence type="ECO:0000256" key="6">
    <source>
        <dbReference type="ARBA" id="ARBA00023056"/>
    </source>
</evidence>
<keyword evidence="5 7" id="KW-0808">Transferase</keyword>
<gene>
    <name evidence="7 10" type="primary">glgA</name>
    <name evidence="10" type="ORF">H1W00_02995</name>
</gene>
<name>A0A838XKK2_9ACTN</name>